<name>A0A7S0RMK5_9CHLO</name>
<evidence type="ECO:0000256" key="1">
    <source>
        <dbReference type="SAM" id="MobiDB-lite"/>
    </source>
</evidence>
<sequence length="375" mass="37870">MGGCFSGEAPRAGSWDTDPSSMAKDVDAAKKSAAQELQSLSSDGVSTPFCVSSNDGPPRAPQKPDQLEITTGCEEEEDEEEEDEEGGAGSMARNLRRSMTMPDAAFKPEGSPTATSTSTAVAVAAAAVAANVSTPGRTHSQTSRFSPKPGSAGMVMCNPLKPDLLQVVLKINSSRQSPISPRASRGNCTESQVGHVSRASSLSAGTSNTQLATLLSSPNVSNLLPANPHSAMALAAMASISQSARAKGAPQLLRTLSLAASGGSGGGGGSNPTSPKGAPGGTWSAAQPSARSPSQGQALPTPFAAATAASREGASQFGRPTTTPVGCSSPRSLGRPDVPPALATRVSSNMRPKDLQPHPVSASTLGSHASMRISK</sequence>
<organism evidence="2">
    <name type="scientific">Chlamydomonas leiostraca</name>
    <dbReference type="NCBI Taxonomy" id="1034604"/>
    <lineage>
        <taxon>Eukaryota</taxon>
        <taxon>Viridiplantae</taxon>
        <taxon>Chlorophyta</taxon>
        <taxon>core chlorophytes</taxon>
        <taxon>Chlorophyceae</taxon>
        <taxon>CS clade</taxon>
        <taxon>Chlamydomonadales</taxon>
        <taxon>Chlamydomonadaceae</taxon>
        <taxon>Chlamydomonas</taxon>
    </lineage>
</organism>
<feature type="region of interest" description="Disordered" evidence="1">
    <location>
        <begin position="175"/>
        <end position="205"/>
    </location>
</feature>
<feature type="compositionally biased region" description="Polar residues" evidence="1">
    <location>
        <begin position="186"/>
        <end position="205"/>
    </location>
</feature>
<feature type="compositionally biased region" description="Acidic residues" evidence="1">
    <location>
        <begin position="73"/>
        <end position="86"/>
    </location>
</feature>
<feature type="region of interest" description="Disordered" evidence="1">
    <location>
        <begin position="1"/>
        <end position="118"/>
    </location>
</feature>
<reference evidence="2" key="1">
    <citation type="submission" date="2021-01" db="EMBL/GenBank/DDBJ databases">
        <authorList>
            <person name="Corre E."/>
            <person name="Pelletier E."/>
            <person name="Niang G."/>
            <person name="Scheremetjew M."/>
            <person name="Finn R."/>
            <person name="Kale V."/>
            <person name="Holt S."/>
            <person name="Cochrane G."/>
            <person name="Meng A."/>
            <person name="Brown T."/>
            <person name="Cohen L."/>
        </authorList>
    </citation>
    <scope>NUCLEOTIDE SEQUENCE</scope>
    <source>
        <strain evidence="2">SAG 11-49</strain>
    </source>
</reference>
<accession>A0A7S0RMK5</accession>
<feature type="compositionally biased region" description="Polar residues" evidence="1">
    <location>
        <begin position="35"/>
        <end position="55"/>
    </location>
</feature>
<feature type="region of interest" description="Disordered" evidence="1">
    <location>
        <begin position="132"/>
        <end position="151"/>
    </location>
</feature>
<feature type="compositionally biased region" description="Polar residues" evidence="1">
    <location>
        <begin position="318"/>
        <end position="331"/>
    </location>
</feature>
<feature type="compositionally biased region" description="Low complexity" evidence="1">
    <location>
        <begin position="284"/>
        <end position="309"/>
    </location>
</feature>
<gene>
    <name evidence="2" type="ORF">CLEI1391_LOCUS10307</name>
</gene>
<feature type="region of interest" description="Disordered" evidence="1">
    <location>
        <begin position="258"/>
        <end position="375"/>
    </location>
</feature>
<evidence type="ECO:0000313" key="2">
    <source>
        <dbReference type="EMBL" id="CAD8681746.1"/>
    </source>
</evidence>
<proteinExistence type="predicted"/>
<feature type="compositionally biased region" description="Polar residues" evidence="1">
    <location>
        <begin position="135"/>
        <end position="145"/>
    </location>
</feature>
<dbReference type="EMBL" id="HBFB01018365">
    <property type="protein sequence ID" value="CAD8681746.1"/>
    <property type="molecule type" value="Transcribed_RNA"/>
</dbReference>
<protein>
    <submittedName>
        <fullName evidence="2">Uncharacterized protein</fullName>
    </submittedName>
</protein>
<dbReference type="AlphaFoldDB" id="A0A7S0RMK5"/>